<evidence type="ECO:0000313" key="2">
    <source>
        <dbReference type="EMBL" id="TDE89468.1"/>
    </source>
</evidence>
<dbReference type="NCBIfam" id="NF038403">
    <property type="entry name" value="perm_prefix_1"/>
    <property type="match status" value="1"/>
</dbReference>
<dbReference type="InterPro" id="IPR047928">
    <property type="entry name" value="Perm_prefix_1"/>
</dbReference>
<accession>A0ABY2DZF6</accession>
<feature type="transmembrane region" description="Helical" evidence="1">
    <location>
        <begin position="88"/>
        <end position="106"/>
    </location>
</feature>
<protein>
    <submittedName>
        <fullName evidence="2">Uncharacterized protein</fullName>
    </submittedName>
</protein>
<keyword evidence="1" id="KW-1133">Transmembrane helix</keyword>
<feature type="transmembrane region" description="Helical" evidence="1">
    <location>
        <begin position="217"/>
        <end position="236"/>
    </location>
</feature>
<dbReference type="Proteomes" id="UP000504882">
    <property type="component" value="Unassembled WGS sequence"/>
</dbReference>
<proteinExistence type="predicted"/>
<feature type="transmembrane region" description="Helical" evidence="1">
    <location>
        <begin position="176"/>
        <end position="197"/>
    </location>
</feature>
<reference evidence="2 3" key="1">
    <citation type="submission" date="2019-03" db="EMBL/GenBank/DDBJ databases">
        <title>Genomic features of bacteria from cold environments.</title>
        <authorList>
            <person name="Shen L."/>
        </authorList>
    </citation>
    <scope>NUCLEOTIDE SEQUENCE [LARGE SCALE GENOMIC DNA]</scope>
    <source>
        <strain evidence="3">T3246-1</strain>
    </source>
</reference>
<feature type="transmembrane region" description="Helical" evidence="1">
    <location>
        <begin position="290"/>
        <end position="310"/>
    </location>
</feature>
<evidence type="ECO:0000256" key="1">
    <source>
        <dbReference type="SAM" id="Phobius"/>
    </source>
</evidence>
<feature type="transmembrane region" description="Helical" evidence="1">
    <location>
        <begin position="118"/>
        <end position="144"/>
    </location>
</feature>
<keyword evidence="1" id="KW-0472">Membrane</keyword>
<dbReference type="RefSeq" id="WP_133109470.1">
    <property type="nucleotide sequence ID" value="NZ_SMNA01000012.1"/>
</dbReference>
<name>A0ABY2DZF6_9MICO</name>
<gene>
    <name evidence="2" type="ORF">EXU48_20065</name>
</gene>
<keyword evidence="3" id="KW-1185">Reference proteome</keyword>
<comment type="caution">
    <text evidence="2">The sequence shown here is derived from an EMBL/GenBank/DDBJ whole genome shotgun (WGS) entry which is preliminary data.</text>
</comment>
<sequence>MTNATLTDRYLFAATRSVPEPQREELRREIAERIADATDARLQAGDDREAAEHAVLVELGDPDALAAAYSDRPLQLIGPAHYLLWRRLLKLLLAIVLPAAAFGYALAQMIDGASFGDIIGGLVVVLIMVTVHLAFWTTLVFAIIDRLSGGRSVLEWTPDQLPALTEPPRNQMLVDYVANVVMVVIAAALILVGPRLVPSPDGGESVPFLEPATWAWLSWYLLALLAVHLLFWTVLFRHGRWSYGFVLVSLLLATATAVPVAWTLATGTLFNPAYLARTGWTDAVEQLGSGGAVASVLALLVLASAAVWPLDGFVKARRARRDAAVV</sequence>
<feature type="transmembrane region" description="Helical" evidence="1">
    <location>
        <begin position="243"/>
        <end position="270"/>
    </location>
</feature>
<keyword evidence="1" id="KW-0812">Transmembrane</keyword>
<organism evidence="2 3">
    <name type="scientific">Occultella glacieicola</name>
    <dbReference type="NCBI Taxonomy" id="2518684"/>
    <lineage>
        <taxon>Bacteria</taxon>
        <taxon>Bacillati</taxon>
        <taxon>Actinomycetota</taxon>
        <taxon>Actinomycetes</taxon>
        <taxon>Micrococcales</taxon>
        <taxon>Ruaniaceae</taxon>
        <taxon>Occultella</taxon>
    </lineage>
</organism>
<dbReference type="EMBL" id="SMNA01000012">
    <property type="protein sequence ID" value="TDE89468.1"/>
    <property type="molecule type" value="Genomic_DNA"/>
</dbReference>
<evidence type="ECO:0000313" key="3">
    <source>
        <dbReference type="Proteomes" id="UP000504882"/>
    </source>
</evidence>